<organism evidence="1">
    <name type="scientific">Iconisemion striatum</name>
    <dbReference type="NCBI Taxonomy" id="60296"/>
    <lineage>
        <taxon>Eukaryota</taxon>
        <taxon>Metazoa</taxon>
        <taxon>Chordata</taxon>
        <taxon>Craniata</taxon>
        <taxon>Vertebrata</taxon>
        <taxon>Euteleostomi</taxon>
        <taxon>Actinopterygii</taxon>
        <taxon>Neopterygii</taxon>
        <taxon>Teleostei</taxon>
        <taxon>Neoteleostei</taxon>
        <taxon>Acanthomorphata</taxon>
        <taxon>Ovalentaria</taxon>
        <taxon>Atherinomorphae</taxon>
        <taxon>Cyprinodontiformes</taxon>
        <taxon>Nothobranchiidae</taxon>
        <taxon>Iconisemion</taxon>
    </lineage>
</organism>
<sequence>SWILPVPPGSSWFLRDLPGSWFLWDPPGSSWFLLEDECCGSSCLSPSAHEKQKTFLYLLKENFI</sequence>
<dbReference type="AlphaFoldDB" id="A0A1A7XH65"/>
<feature type="non-terminal residue" evidence="1">
    <location>
        <position position="64"/>
    </location>
</feature>
<feature type="non-terminal residue" evidence="1">
    <location>
        <position position="1"/>
    </location>
</feature>
<accession>A0A1A7XH65</accession>
<dbReference type="EMBL" id="HADW01016041">
    <property type="protein sequence ID" value="SBP17441.1"/>
    <property type="molecule type" value="Transcribed_RNA"/>
</dbReference>
<protein>
    <submittedName>
        <fullName evidence="1">Uncharacterized protein</fullName>
    </submittedName>
</protein>
<proteinExistence type="predicted"/>
<reference evidence="1" key="1">
    <citation type="submission" date="2016-05" db="EMBL/GenBank/DDBJ databases">
        <authorList>
            <person name="Lavstsen T."/>
            <person name="Jespersen J.S."/>
        </authorList>
    </citation>
    <scope>NUCLEOTIDE SEQUENCE</scope>
    <source>
        <tissue evidence="1">Brain</tissue>
    </source>
</reference>
<name>A0A1A7XH65_9TELE</name>
<reference evidence="1" key="2">
    <citation type="submission" date="2016-06" db="EMBL/GenBank/DDBJ databases">
        <title>The genome of a short-lived fish provides insights into sex chromosome evolution and the genetic control of aging.</title>
        <authorList>
            <person name="Reichwald K."/>
            <person name="Felder M."/>
            <person name="Petzold A."/>
            <person name="Koch P."/>
            <person name="Groth M."/>
            <person name="Platzer M."/>
        </authorList>
    </citation>
    <scope>NUCLEOTIDE SEQUENCE</scope>
    <source>
        <tissue evidence="1">Brain</tissue>
    </source>
</reference>
<gene>
    <name evidence="1" type="primary">CABZ01084505.1</name>
</gene>
<evidence type="ECO:0000313" key="1">
    <source>
        <dbReference type="EMBL" id="SBP17441.1"/>
    </source>
</evidence>